<comment type="caution">
    <text evidence="10">The sequence shown here is derived from an EMBL/GenBank/DDBJ whole genome shotgun (WGS) entry which is preliminary data.</text>
</comment>
<dbReference type="FunFam" id="3.20.20.70:FF:000024">
    <property type="entry name" value="Indole-3-glycerol phosphate synthase"/>
    <property type="match status" value="1"/>
</dbReference>
<evidence type="ECO:0000256" key="1">
    <source>
        <dbReference type="ARBA" id="ARBA00001633"/>
    </source>
</evidence>
<dbReference type="Proteomes" id="UP000576209">
    <property type="component" value="Unassembled WGS sequence"/>
</dbReference>
<comment type="catalytic activity">
    <reaction evidence="1 8">
        <text>1-(2-carboxyphenylamino)-1-deoxy-D-ribulose 5-phosphate + H(+) = (1S,2R)-1-C-(indol-3-yl)glycerol 3-phosphate + CO2 + H2O</text>
        <dbReference type="Rhea" id="RHEA:23476"/>
        <dbReference type="ChEBI" id="CHEBI:15377"/>
        <dbReference type="ChEBI" id="CHEBI:15378"/>
        <dbReference type="ChEBI" id="CHEBI:16526"/>
        <dbReference type="ChEBI" id="CHEBI:58613"/>
        <dbReference type="ChEBI" id="CHEBI:58866"/>
        <dbReference type="EC" id="4.1.1.48"/>
    </reaction>
</comment>
<dbReference type="SUPFAM" id="SSF51366">
    <property type="entry name" value="Ribulose-phoshate binding barrel"/>
    <property type="match status" value="1"/>
</dbReference>
<accession>A0A840E0L1</accession>
<comment type="similarity">
    <text evidence="8">Belongs to the TrpC family.</text>
</comment>
<evidence type="ECO:0000313" key="10">
    <source>
        <dbReference type="EMBL" id="MBB4077483.1"/>
    </source>
</evidence>
<evidence type="ECO:0000256" key="6">
    <source>
        <dbReference type="ARBA" id="ARBA00023141"/>
    </source>
</evidence>
<keyword evidence="3 8" id="KW-0028">Amino-acid biosynthesis</keyword>
<dbReference type="PANTHER" id="PTHR22854:SF2">
    <property type="entry name" value="INDOLE-3-GLYCEROL-PHOSPHATE SYNTHASE"/>
    <property type="match status" value="1"/>
</dbReference>
<dbReference type="CDD" id="cd00331">
    <property type="entry name" value="IGPS"/>
    <property type="match status" value="1"/>
</dbReference>
<dbReference type="PANTHER" id="PTHR22854">
    <property type="entry name" value="TRYPTOPHAN BIOSYNTHESIS PROTEIN"/>
    <property type="match status" value="1"/>
</dbReference>
<comment type="pathway">
    <text evidence="2 8">Amino-acid biosynthesis; L-tryptophan biosynthesis; L-tryptophan from chorismate: step 4/5.</text>
</comment>
<keyword evidence="11" id="KW-1185">Reference proteome</keyword>
<dbReference type="AlphaFoldDB" id="A0A840E0L1"/>
<dbReference type="NCBIfam" id="NF001377">
    <property type="entry name" value="PRK00278.2-4"/>
    <property type="match status" value="1"/>
</dbReference>
<dbReference type="GO" id="GO:0004425">
    <property type="term" value="F:indole-3-glycerol-phosphate synthase activity"/>
    <property type="evidence" value="ECO:0007669"/>
    <property type="project" value="UniProtKB-UniRule"/>
</dbReference>
<evidence type="ECO:0000256" key="4">
    <source>
        <dbReference type="ARBA" id="ARBA00022793"/>
    </source>
</evidence>
<organism evidence="10 11">
    <name type="scientific">Neolewinella aquimaris</name>
    <dbReference type="NCBI Taxonomy" id="1835722"/>
    <lineage>
        <taxon>Bacteria</taxon>
        <taxon>Pseudomonadati</taxon>
        <taxon>Bacteroidota</taxon>
        <taxon>Saprospiria</taxon>
        <taxon>Saprospirales</taxon>
        <taxon>Lewinellaceae</taxon>
        <taxon>Neolewinella</taxon>
    </lineage>
</organism>
<dbReference type="GO" id="GO:0000162">
    <property type="term" value="P:L-tryptophan biosynthetic process"/>
    <property type="evidence" value="ECO:0007669"/>
    <property type="project" value="UniProtKB-UniRule"/>
</dbReference>
<keyword evidence="7 8" id="KW-0456">Lyase</keyword>
<evidence type="ECO:0000256" key="2">
    <source>
        <dbReference type="ARBA" id="ARBA00004696"/>
    </source>
</evidence>
<dbReference type="Gene3D" id="3.20.20.70">
    <property type="entry name" value="Aldolase class I"/>
    <property type="match status" value="1"/>
</dbReference>
<dbReference type="Pfam" id="PF00218">
    <property type="entry name" value="IGPS"/>
    <property type="match status" value="1"/>
</dbReference>
<protein>
    <recommendedName>
        <fullName evidence="8">Indole-3-glycerol phosphate synthase</fullName>
        <shortName evidence="8">IGPS</shortName>
        <ecNumber evidence="8">4.1.1.48</ecNumber>
    </recommendedName>
</protein>
<feature type="domain" description="Indole-3-glycerol phosphate synthase" evidence="9">
    <location>
        <begin position="5"/>
        <end position="255"/>
    </location>
</feature>
<proteinExistence type="inferred from homology"/>
<dbReference type="EMBL" id="JACIFF010000001">
    <property type="protein sequence ID" value="MBB4077483.1"/>
    <property type="molecule type" value="Genomic_DNA"/>
</dbReference>
<dbReference type="InterPro" id="IPR011060">
    <property type="entry name" value="RibuloseP-bd_barrel"/>
</dbReference>
<dbReference type="UniPathway" id="UPA00035">
    <property type="reaction ID" value="UER00043"/>
</dbReference>
<keyword evidence="4 8" id="KW-0210">Decarboxylase</keyword>
<dbReference type="RefSeq" id="WP_183493747.1">
    <property type="nucleotide sequence ID" value="NZ_JACIFF010000001.1"/>
</dbReference>
<dbReference type="InterPro" id="IPR001468">
    <property type="entry name" value="Indole-3-GlycerolPSynthase_CS"/>
</dbReference>
<keyword evidence="5 8" id="KW-0822">Tryptophan biosynthesis</keyword>
<dbReference type="InterPro" id="IPR045186">
    <property type="entry name" value="Indole-3-glycerol_P_synth"/>
</dbReference>
<evidence type="ECO:0000256" key="3">
    <source>
        <dbReference type="ARBA" id="ARBA00022605"/>
    </source>
</evidence>
<evidence type="ECO:0000256" key="8">
    <source>
        <dbReference type="HAMAP-Rule" id="MF_00134"/>
    </source>
</evidence>
<evidence type="ECO:0000259" key="9">
    <source>
        <dbReference type="Pfam" id="PF00218"/>
    </source>
</evidence>
<dbReference type="PROSITE" id="PS00614">
    <property type="entry name" value="IGPS"/>
    <property type="match status" value="1"/>
</dbReference>
<sequence length="272" mass="30195">MANILDRIVEHKKLEVNRRRAEFPVSALKDSDGYHRDRRSLCKALENSEHFGIIAEFKRKSPSQQDINLGADAAEVARGYAAAGAAALSCLTDAHFFGARPDDIDRVRAAVDLPIIRKDFMIDSYQVHEARAMGADAILLIASCLSASQLDELASEANDLGMQVLCEVHDEEEVARISPNVDIIGVNNRNLATFEVSITNSLELEPLLPPGILRISESGIEDPQSIVKLRRHRFRGFLIGTYFMRQPDPGQACAEFIQRAHEIEDVYKDAIA</sequence>
<evidence type="ECO:0000256" key="5">
    <source>
        <dbReference type="ARBA" id="ARBA00022822"/>
    </source>
</evidence>
<keyword evidence="6 8" id="KW-0057">Aromatic amino acid biosynthesis</keyword>
<dbReference type="EC" id="4.1.1.48" evidence="8"/>
<dbReference type="InterPro" id="IPR013785">
    <property type="entry name" value="Aldolase_TIM"/>
</dbReference>
<dbReference type="HAMAP" id="MF_00134_B">
    <property type="entry name" value="IGPS_B"/>
    <property type="match status" value="1"/>
</dbReference>
<dbReference type="GO" id="GO:0004640">
    <property type="term" value="F:phosphoribosylanthranilate isomerase activity"/>
    <property type="evidence" value="ECO:0007669"/>
    <property type="project" value="TreeGrafter"/>
</dbReference>
<evidence type="ECO:0000313" key="11">
    <source>
        <dbReference type="Proteomes" id="UP000576209"/>
    </source>
</evidence>
<gene>
    <name evidence="8" type="primary">trpC</name>
    <name evidence="10" type="ORF">GGR28_000084</name>
</gene>
<dbReference type="InterPro" id="IPR013798">
    <property type="entry name" value="Indole-3-glycerol_P_synth_dom"/>
</dbReference>
<reference evidence="10 11" key="1">
    <citation type="submission" date="2020-08" db="EMBL/GenBank/DDBJ databases">
        <title>Genomic Encyclopedia of Type Strains, Phase IV (KMG-IV): sequencing the most valuable type-strain genomes for metagenomic binning, comparative biology and taxonomic classification.</title>
        <authorList>
            <person name="Goeker M."/>
        </authorList>
    </citation>
    <scope>NUCLEOTIDE SEQUENCE [LARGE SCALE GENOMIC DNA]</scope>
    <source>
        <strain evidence="10 11">DSM 105137</strain>
    </source>
</reference>
<evidence type="ECO:0000256" key="7">
    <source>
        <dbReference type="ARBA" id="ARBA00023239"/>
    </source>
</evidence>
<name>A0A840E0L1_9BACT</name>